<dbReference type="SMART" id="SM01349">
    <property type="entry name" value="TOG"/>
    <property type="match status" value="1"/>
</dbReference>
<dbReference type="GO" id="GO:0005881">
    <property type="term" value="C:cytoplasmic microtubule"/>
    <property type="evidence" value="ECO:0007669"/>
    <property type="project" value="TreeGrafter"/>
</dbReference>
<name>A0A183N1C8_9TREM</name>
<dbReference type="InterPro" id="IPR024395">
    <property type="entry name" value="CLASP_N_dom"/>
</dbReference>
<feature type="compositionally biased region" description="Polar residues" evidence="1">
    <location>
        <begin position="287"/>
        <end position="309"/>
    </location>
</feature>
<reference evidence="2 3" key="1">
    <citation type="submission" date="2018-11" db="EMBL/GenBank/DDBJ databases">
        <authorList>
            <consortium name="Pathogen Informatics"/>
        </authorList>
    </citation>
    <scope>NUCLEOTIDE SEQUENCE [LARGE SCALE GENOMIC DNA]</scope>
    <source>
        <strain evidence="2 3">Zambia</strain>
    </source>
</reference>
<feature type="region of interest" description="Disordered" evidence="1">
    <location>
        <begin position="286"/>
        <end position="377"/>
    </location>
</feature>
<dbReference type="InterPro" id="IPR011989">
    <property type="entry name" value="ARM-like"/>
</dbReference>
<evidence type="ECO:0000313" key="2">
    <source>
        <dbReference type="EMBL" id="VDP41975.1"/>
    </source>
</evidence>
<dbReference type="GO" id="GO:0045180">
    <property type="term" value="C:basal cortex"/>
    <property type="evidence" value="ECO:0007669"/>
    <property type="project" value="TreeGrafter"/>
</dbReference>
<feature type="compositionally biased region" description="Polar residues" evidence="1">
    <location>
        <begin position="435"/>
        <end position="472"/>
    </location>
</feature>
<accession>A0A183N1C8</accession>
<dbReference type="Proteomes" id="UP000277204">
    <property type="component" value="Unassembled WGS sequence"/>
</dbReference>
<dbReference type="SUPFAM" id="SSF48371">
    <property type="entry name" value="ARM repeat"/>
    <property type="match status" value="1"/>
</dbReference>
<sequence>MASNANLELYPKLQSQASSPKELTEIINRIKDALSGNPEEWEKRVDALKTLRAIVANGALQYDEFIPLLKTLENSMDLSLRDLRSSVVREACITVAFLSQEIRNRFDRFAESVLQTIIALLSNSAKVMATSGVVAMRFILENEFKEIFNQINCRQLSIFSSIKPFFSLPTQNTCSSRLLPILISSLSSKSNVTRKCICEFLEIIFRTWPLNILEKNLSVLQDALRRGISDADQEARLFTRRSFPLFVAKFPEQANLFLQNLDPQKRKLVEKDLIAAGLSEGLGAGDTATTGSFRSQPGSQSNLTYQSTRRPTRPVLGTSSLANNTNRSRPPLTSQNEYNTVGRSFRQGSIASNYDGRPRQIGRKLVSQSQPTSREVSPSRLAYFATYGTTASNNNDGQKLQFNTTNTNRNGTIGFVDNNNNTTERTTRLLMNSRVPRSQGASRETSPTRSTASGYTMPSYQHNNNFQLTGTNQIGQMNYRRQQQQRR</sequence>
<dbReference type="GO" id="GO:0090307">
    <property type="term" value="P:mitotic spindle assembly"/>
    <property type="evidence" value="ECO:0007669"/>
    <property type="project" value="TreeGrafter"/>
</dbReference>
<proteinExistence type="predicted"/>
<dbReference type="GO" id="GO:0000776">
    <property type="term" value="C:kinetochore"/>
    <property type="evidence" value="ECO:0007669"/>
    <property type="project" value="TreeGrafter"/>
</dbReference>
<keyword evidence="3" id="KW-1185">Reference proteome</keyword>
<evidence type="ECO:0000256" key="1">
    <source>
        <dbReference type="SAM" id="MobiDB-lite"/>
    </source>
</evidence>
<protein>
    <submittedName>
        <fullName evidence="2">Uncharacterized protein</fullName>
    </submittedName>
</protein>
<organism evidence="2 3">
    <name type="scientific">Schistosoma margrebowiei</name>
    <dbReference type="NCBI Taxonomy" id="48269"/>
    <lineage>
        <taxon>Eukaryota</taxon>
        <taxon>Metazoa</taxon>
        <taxon>Spiralia</taxon>
        <taxon>Lophotrochozoa</taxon>
        <taxon>Platyhelminthes</taxon>
        <taxon>Trematoda</taxon>
        <taxon>Digenea</taxon>
        <taxon>Strigeidida</taxon>
        <taxon>Schistosomatoidea</taxon>
        <taxon>Schistosomatidae</taxon>
        <taxon>Schistosoma</taxon>
    </lineage>
</organism>
<dbReference type="EMBL" id="UZAI01018997">
    <property type="protein sequence ID" value="VDP41975.1"/>
    <property type="molecule type" value="Genomic_DNA"/>
</dbReference>
<feature type="compositionally biased region" description="Polar residues" evidence="1">
    <location>
        <begin position="366"/>
        <end position="376"/>
    </location>
</feature>
<dbReference type="InterPro" id="IPR016024">
    <property type="entry name" value="ARM-type_fold"/>
</dbReference>
<dbReference type="InterPro" id="IPR034085">
    <property type="entry name" value="TOG"/>
</dbReference>
<dbReference type="GO" id="GO:0072686">
    <property type="term" value="C:mitotic spindle"/>
    <property type="evidence" value="ECO:0007669"/>
    <property type="project" value="TreeGrafter"/>
</dbReference>
<evidence type="ECO:0000313" key="3">
    <source>
        <dbReference type="Proteomes" id="UP000277204"/>
    </source>
</evidence>
<feature type="region of interest" description="Disordered" evidence="1">
    <location>
        <begin position="431"/>
        <end position="472"/>
    </location>
</feature>
<dbReference type="STRING" id="48269.A0A183N1C8"/>
<dbReference type="PANTHER" id="PTHR21567:SF9">
    <property type="entry name" value="CLIP-ASSOCIATING PROTEIN"/>
    <property type="match status" value="1"/>
</dbReference>
<dbReference type="AlphaFoldDB" id="A0A183N1C8"/>
<dbReference type="GO" id="GO:0005876">
    <property type="term" value="C:spindle microtubule"/>
    <property type="evidence" value="ECO:0007669"/>
    <property type="project" value="TreeGrafter"/>
</dbReference>
<dbReference type="PANTHER" id="PTHR21567">
    <property type="entry name" value="CLASP"/>
    <property type="match status" value="1"/>
</dbReference>
<dbReference type="GO" id="GO:0040001">
    <property type="term" value="P:establishment of mitotic spindle localization"/>
    <property type="evidence" value="ECO:0007669"/>
    <property type="project" value="TreeGrafter"/>
</dbReference>
<feature type="compositionally biased region" description="Polar residues" evidence="1">
    <location>
        <begin position="317"/>
        <end position="352"/>
    </location>
</feature>
<gene>
    <name evidence="2" type="ORF">SMRZ_LOCUS22103</name>
</gene>
<dbReference type="Pfam" id="PF12348">
    <property type="entry name" value="CLASP_N"/>
    <property type="match status" value="2"/>
</dbReference>
<dbReference type="GO" id="GO:0005815">
    <property type="term" value="C:microtubule organizing center"/>
    <property type="evidence" value="ECO:0007669"/>
    <property type="project" value="TreeGrafter"/>
</dbReference>
<dbReference type="GO" id="GO:0008017">
    <property type="term" value="F:microtubule binding"/>
    <property type="evidence" value="ECO:0007669"/>
    <property type="project" value="TreeGrafter"/>
</dbReference>
<dbReference type="Gene3D" id="1.25.10.10">
    <property type="entry name" value="Leucine-rich Repeat Variant"/>
    <property type="match status" value="1"/>
</dbReference>